<evidence type="ECO:0008006" key="3">
    <source>
        <dbReference type="Google" id="ProtNLM"/>
    </source>
</evidence>
<evidence type="ECO:0000313" key="1">
    <source>
        <dbReference type="EMBL" id="OHY96422.1"/>
    </source>
</evidence>
<evidence type="ECO:0000313" key="2">
    <source>
        <dbReference type="Proteomes" id="UP000180133"/>
    </source>
</evidence>
<reference evidence="1 2" key="1">
    <citation type="submission" date="2016-09" db="EMBL/GenBank/DDBJ databases">
        <title>Isolation, identification and antibiotic sensitivity analysis of bacterial pathogen from juvenile Hippocampus erectus with tail-rotted disease.</title>
        <authorList>
            <person name="Yang Q."/>
        </authorList>
    </citation>
    <scope>NUCLEOTIDE SEQUENCE [LARGE SCALE GENOMIC DNA]</scope>
    <source>
        <strain evidence="1 2">HM-10</strain>
    </source>
</reference>
<dbReference type="EMBL" id="MKFT01000001">
    <property type="protein sequence ID" value="OHY96422.1"/>
    <property type="molecule type" value="Genomic_DNA"/>
</dbReference>
<keyword evidence="2" id="KW-1185">Reference proteome</keyword>
<organism evidence="1 2">
    <name type="scientific">Vibrio rotiferianus</name>
    <dbReference type="NCBI Taxonomy" id="190895"/>
    <lineage>
        <taxon>Bacteria</taxon>
        <taxon>Pseudomonadati</taxon>
        <taxon>Pseudomonadota</taxon>
        <taxon>Gammaproteobacteria</taxon>
        <taxon>Vibrionales</taxon>
        <taxon>Vibrionaceae</taxon>
        <taxon>Vibrio</taxon>
    </lineage>
</organism>
<dbReference type="Proteomes" id="UP000180133">
    <property type="component" value="Unassembled WGS sequence"/>
</dbReference>
<dbReference type="RefSeq" id="WP_071234348.1">
    <property type="nucleotide sequence ID" value="NZ_KV861315.1"/>
</dbReference>
<protein>
    <recommendedName>
        <fullName evidence="3">Lipoprotein</fullName>
    </recommendedName>
</protein>
<proteinExistence type="predicted"/>
<sequence>MIRLYAFFFLTIIFSSYTLACDKRWSDFSVKNYVEPITVSFKDIKTDEQVERYYYVFPDGDLIIFESRYCLINNFNFSYQSSDVNNERVVIRMNQLLNQIARMYDLNFESNFVKSWLEGMPRLYTEVSSKTENIDVASDINSDENQLLPFQATLSLSIGGLD</sequence>
<name>A0ABX3DE78_9VIBR</name>
<comment type="caution">
    <text evidence="1">The sequence shown here is derived from an EMBL/GenBank/DDBJ whole genome shotgun (WGS) entry which is preliminary data.</text>
</comment>
<gene>
    <name evidence="1" type="ORF">BI375_02595</name>
</gene>
<accession>A0ABX3DE78</accession>